<dbReference type="RefSeq" id="WP_076553070.1">
    <property type="nucleotide sequence ID" value="NZ_FTOL01000006.1"/>
</dbReference>
<gene>
    <name evidence="1" type="ORF">SAMN05421786_106198</name>
</gene>
<name>A0A1N7PU96_9FLAO</name>
<dbReference type="AlphaFoldDB" id="A0A1N7PU96"/>
<accession>A0A1N7PU96</accession>
<dbReference type="PROSITE" id="PS51257">
    <property type="entry name" value="PROKAR_LIPOPROTEIN"/>
    <property type="match status" value="1"/>
</dbReference>
<sequence length="208" mass="24371">MQKKLSLLFILLILSCKETKPETIQPSKSEEKKPINNSSISKDEKKKNSYFAYEKWSSINKEDEVYQKSEFIVQLKNYLDEPNNIGGKKIFINNKEIDLIITDAYVLTPFLFADGYEKILLIQEEDESGVYGYIFYYFDKKNLIKKGYLDIAPENIAEIDKFIKLKNEITSVSVNILTDKYYDTKLDEIMPSHKYHFSISKKTENKPQ</sequence>
<proteinExistence type="predicted"/>
<evidence type="ECO:0000313" key="1">
    <source>
        <dbReference type="EMBL" id="SIT14156.1"/>
    </source>
</evidence>
<organism evidence="1 2">
    <name type="scientific">Chryseobacterium ureilyticum</name>
    <dbReference type="NCBI Taxonomy" id="373668"/>
    <lineage>
        <taxon>Bacteria</taxon>
        <taxon>Pseudomonadati</taxon>
        <taxon>Bacteroidota</taxon>
        <taxon>Flavobacteriia</taxon>
        <taxon>Flavobacteriales</taxon>
        <taxon>Weeksellaceae</taxon>
        <taxon>Chryseobacterium group</taxon>
        <taxon>Chryseobacterium</taxon>
    </lineage>
</organism>
<keyword evidence="2" id="KW-1185">Reference proteome</keyword>
<evidence type="ECO:0000313" key="2">
    <source>
        <dbReference type="Proteomes" id="UP000186744"/>
    </source>
</evidence>
<reference evidence="2" key="1">
    <citation type="submission" date="2017-01" db="EMBL/GenBank/DDBJ databases">
        <authorList>
            <person name="Varghese N."/>
            <person name="Submissions S."/>
        </authorList>
    </citation>
    <scope>NUCLEOTIDE SEQUENCE [LARGE SCALE GENOMIC DNA]</scope>
    <source>
        <strain evidence="2">DSM 18017</strain>
    </source>
</reference>
<dbReference type="STRING" id="373668.SAMN05421786_106198"/>
<evidence type="ECO:0008006" key="3">
    <source>
        <dbReference type="Google" id="ProtNLM"/>
    </source>
</evidence>
<dbReference type="OrthoDB" id="9843663at2"/>
<protein>
    <recommendedName>
        <fullName evidence="3">Lipoprotein</fullName>
    </recommendedName>
</protein>
<dbReference type="EMBL" id="FTOL01000006">
    <property type="protein sequence ID" value="SIT14156.1"/>
    <property type="molecule type" value="Genomic_DNA"/>
</dbReference>
<dbReference type="Proteomes" id="UP000186744">
    <property type="component" value="Unassembled WGS sequence"/>
</dbReference>